<dbReference type="Proteomes" id="UP000553209">
    <property type="component" value="Unassembled WGS sequence"/>
</dbReference>
<evidence type="ECO:0000313" key="3">
    <source>
        <dbReference type="EMBL" id="NKZ00114.1"/>
    </source>
</evidence>
<organism evidence="3 4">
    <name type="scientific">Nocardiopsis alborubida</name>
    <dbReference type="NCBI Taxonomy" id="146802"/>
    <lineage>
        <taxon>Bacteria</taxon>
        <taxon>Bacillati</taxon>
        <taxon>Actinomycetota</taxon>
        <taxon>Actinomycetes</taxon>
        <taxon>Streptosporangiales</taxon>
        <taxon>Nocardiopsidaceae</taxon>
        <taxon>Nocardiopsis</taxon>
    </lineage>
</organism>
<dbReference type="InterPro" id="IPR014710">
    <property type="entry name" value="RmlC-like_jellyroll"/>
</dbReference>
<reference evidence="3 4" key="1">
    <citation type="submission" date="2020-04" db="EMBL/GenBank/DDBJ databases">
        <title>MicrobeNet Type strains.</title>
        <authorList>
            <person name="Nicholson A.C."/>
        </authorList>
    </citation>
    <scope>NUCLEOTIDE SEQUENCE [LARGE SCALE GENOMIC DNA]</scope>
    <source>
        <strain evidence="3 4">ATCC 23612</strain>
    </source>
</reference>
<dbReference type="Gene3D" id="2.60.120.10">
    <property type="entry name" value="Jelly Rolls"/>
    <property type="match status" value="1"/>
</dbReference>
<keyword evidence="4" id="KW-1185">Reference proteome</keyword>
<dbReference type="EMBL" id="JAAXPG010000021">
    <property type="protein sequence ID" value="NKZ00114.1"/>
    <property type="molecule type" value="Genomic_DNA"/>
</dbReference>
<protein>
    <submittedName>
        <fullName evidence="3">Cupin domain-containing protein</fullName>
    </submittedName>
</protein>
<dbReference type="SUPFAM" id="SSF51182">
    <property type="entry name" value="RmlC-like cupins"/>
    <property type="match status" value="1"/>
</dbReference>
<evidence type="ECO:0000256" key="1">
    <source>
        <dbReference type="SAM" id="MobiDB-lite"/>
    </source>
</evidence>
<proteinExistence type="predicted"/>
<comment type="caution">
    <text evidence="3">The sequence shown here is derived from an EMBL/GenBank/DDBJ whole genome shotgun (WGS) entry which is preliminary data.</text>
</comment>
<dbReference type="Pfam" id="PF07883">
    <property type="entry name" value="Cupin_2"/>
    <property type="match status" value="1"/>
</dbReference>
<sequence>MRIIDETEARTTTTPAGTMSALAGPSQGSRQLSTWRVRMDPGSASPEHVIDRDQVWMPVSGRFEVSVDGRNASVTSGQAAHIPAGALRRVRTTDEPGEALVCMVPEGRATVVGQERSVPLPWAE</sequence>
<dbReference type="InterPro" id="IPR013096">
    <property type="entry name" value="Cupin_2"/>
</dbReference>
<name>A0A7X6MEL9_9ACTN</name>
<evidence type="ECO:0000259" key="2">
    <source>
        <dbReference type="Pfam" id="PF07883"/>
    </source>
</evidence>
<gene>
    <name evidence="3" type="ORF">HGB44_20930</name>
</gene>
<accession>A0A7X6MEL9</accession>
<dbReference type="AlphaFoldDB" id="A0A7X6MEL9"/>
<feature type="region of interest" description="Disordered" evidence="1">
    <location>
        <begin position="1"/>
        <end position="32"/>
    </location>
</feature>
<feature type="domain" description="Cupin type-2" evidence="2">
    <location>
        <begin position="36"/>
        <end position="101"/>
    </location>
</feature>
<dbReference type="InterPro" id="IPR011051">
    <property type="entry name" value="RmlC_Cupin_sf"/>
</dbReference>
<dbReference type="RefSeq" id="WP_061082389.1">
    <property type="nucleotide sequence ID" value="NZ_JAAXPG010000021.1"/>
</dbReference>
<evidence type="ECO:0000313" key="4">
    <source>
        <dbReference type="Proteomes" id="UP000553209"/>
    </source>
</evidence>